<dbReference type="SUPFAM" id="SSF56112">
    <property type="entry name" value="Protein kinase-like (PK-like)"/>
    <property type="match status" value="1"/>
</dbReference>
<dbReference type="GeneID" id="6015899"/>
<feature type="compositionally biased region" description="Acidic residues" evidence="1">
    <location>
        <begin position="191"/>
        <end position="206"/>
    </location>
</feature>
<accession>A8P740</accession>
<sequence>MASSESLEALRDCNLLGRIRIAGLVKDDPALKVKLERSQSFPPCRANTGRDYRPPVPTWSPLPLPPNGDEIELSLHDEPISEGRVGVVYSADVTTRSNPDGLGPTSLPTILCVKVIKPRFSRRAAREAWMHEQLSLSGCSGTSTPRYFGFFTAPLSNTTTATQESRKALNPDDILPWVEARFHDSDHDPYVDSDSELPPDSLNDDSPEFHKYDVGRHRRNSPWYAYEHDEENALLSVLLFEVLGPRMFGEPDMKDREKEYHEEAAELVIDIGMTGVRHHDLRTANVLQVPSETLASPNSRVCPRHGRKHNWRIIDFDSAAKYSITPDDIANNSRDFRRVTTLPVQEIGKYYWWGIELSP</sequence>
<dbReference type="VEuPathDB" id="FungiDB:CC1G_11009"/>
<organism evidence="2 3">
    <name type="scientific">Coprinopsis cinerea (strain Okayama-7 / 130 / ATCC MYA-4618 / FGSC 9003)</name>
    <name type="common">Inky cap fungus</name>
    <name type="synonym">Hormographiella aspergillata</name>
    <dbReference type="NCBI Taxonomy" id="240176"/>
    <lineage>
        <taxon>Eukaryota</taxon>
        <taxon>Fungi</taxon>
        <taxon>Dikarya</taxon>
        <taxon>Basidiomycota</taxon>
        <taxon>Agaricomycotina</taxon>
        <taxon>Agaricomycetes</taxon>
        <taxon>Agaricomycetidae</taxon>
        <taxon>Agaricales</taxon>
        <taxon>Agaricineae</taxon>
        <taxon>Psathyrellaceae</taxon>
        <taxon>Coprinopsis</taxon>
    </lineage>
</organism>
<feature type="region of interest" description="Disordered" evidence="1">
    <location>
        <begin position="187"/>
        <end position="206"/>
    </location>
</feature>
<reference evidence="2 3" key="1">
    <citation type="journal article" date="2010" name="Proc. Natl. Acad. Sci. U.S.A.">
        <title>Insights into evolution of multicellular fungi from the assembled chromosomes of the mushroom Coprinopsis cinerea (Coprinus cinereus).</title>
        <authorList>
            <person name="Stajich J.E."/>
            <person name="Wilke S.K."/>
            <person name="Ahren D."/>
            <person name="Au C.H."/>
            <person name="Birren B.W."/>
            <person name="Borodovsky M."/>
            <person name="Burns C."/>
            <person name="Canback B."/>
            <person name="Casselton L.A."/>
            <person name="Cheng C.K."/>
            <person name="Deng J."/>
            <person name="Dietrich F.S."/>
            <person name="Fargo D.C."/>
            <person name="Farman M.L."/>
            <person name="Gathman A.C."/>
            <person name="Goldberg J."/>
            <person name="Guigo R."/>
            <person name="Hoegger P.J."/>
            <person name="Hooker J.B."/>
            <person name="Huggins A."/>
            <person name="James T.Y."/>
            <person name="Kamada T."/>
            <person name="Kilaru S."/>
            <person name="Kodira C."/>
            <person name="Kues U."/>
            <person name="Kupfer D."/>
            <person name="Kwan H.S."/>
            <person name="Lomsadze A."/>
            <person name="Li W."/>
            <person name="Lilly W.W."/>
            <person name="Ma L.J."/>
            <person name="Mackey A.J."/>
            <person name="Manning G."/>
            <person name="Martin F."/>
            <person name="Muraguchi H."/>
            <person name="Natvig D.O."/>
            <person name="Palmerini H."/>
            <person name="Ramesh M.A."/>
            <person name="Rehmeyer C.J."/>
            <person name="Roe B.A."/>
            <person name="Shenoy N."/>
            <person name="Stanke M."/>
            <person name="Ter-Hovhannisyan V."/>
            <person name="Tunlid A."/>
            <person name="Velagapudi R."/>
            <person name="Vision T.J."/>
            <person name="Zeng Q."/>
            <person name="Zolan M.E."/>
            <person name="Pukkila P.J."/>
        </authorList>
    </citation>
    <scope>NUCLEOTIDE SEQUENCE [LARGE SCALE GENOMIC DNA]</scope>
    <source>
        <strain evidence="3">Okayama-7 / 130 / ATCC MYA-4618 / FGSC 9003</strain>
    </source>
</reference>
<protein>
    <submittedName>
        <fullName evidence="2">Protein kinase subdomain-containing protein PKL/ccin3</fullName>
    </submittedName>
</protein>
<comment type="caution">
    <text evidence="2">The sequence shown here is derived from an EMBL/GenBank/DDBJ whole genome shotgun (WGS) entry which is preliminary data.</text>
</comment>
<keyword evidence="2" id="KW-0808">Transferase</keyword>
<evidence type="ECO:0000256" key="1">
    <source>
        <dbReference type="SAM" id="MobiDB-lite"/>
    </source>
</evidence>
<keyword evidence="2" id="KW-0418">Kinase</keyword>
<name>A8P740_COPC7</name>
<dbReference type="EMBL" id="AACS02000005">
    <property type="protein sequence ID" value="EAU82550.1"/>
    <property type="molecule type" value="Genomic_DNA"/>
</dbReference>
<dbReference type="OMA" id="IYTHEDH"/>
<dbReference type="Proteomes" id="UP000001861">
    <property type="component" value="Unassembled WGS sequence"/>
</dbReference>
<dbReference type="InterPro" id="IPR011009">
    <property type="entry name" value="Kinase-like_dom_sf"/>
</dbReference>
<dbReference type="OrthoDB" id="3067876at2759"/>
<gene>
    <name evidence="2" type="ORF">CC1G_11009</name>
</gene>
<dbReference type="InParanoid" id="A8P740"/>
<dbReference type="KEGG" id="cci:CC1G_11009"/>
<dbReference type="RefSeq" id="XP_001839287.1">
    <property type="nucleotide sequence ID" value="XM_001839235.1"/>
</dbReference>
<evidence type="ECO:0000313" key="2">
    <source>
        <dbReference type="EMBL" id="EAU82550.1"/>
    </source>
</evidence>
<proteinExistence type="predicted"/>
<dbReference type="GO" id="GO:0016301">
    <property type="term" value="F:kinase activity"/>
    <property type="evidence" value="ECO:0007669"/>
    <property type="project" value="UniProtKB-KW"/>
</dbReference>
<dbReference type="AlphaFoldDB" id="A8P740"/>
<evidence type="ECO:0000313" key="3">
    <source>
        <dbReference type="Proteomes" id="UP000001861"/>
    </source>
</evidence>
<keyword evidence="3" id="KW-1185">Reference proteome</keyword>